<evidence type="ECO:0000256" key="1">
    <source>
        <dbReference type="SAM" id="Phobius"/>
    </source>
</evidence>
<dbReference type="AlphaFoldDB" id="A0A645IXC5"/>
<keyword evidence="1" id="KW-1133">Transmembrane helix</keyword>
<organism evidence="2">
    <name type="scientific">bioreactor metagenome</name>
    <dbReference type="NCBI Taxonomy" id="1076179"/>
    <lineage>
        <taxon>unclassified sequences</taxon>
        <taxon>metagenomes</taxon>
        <taxon>ecological metagenomes</taxon>
    </lineage>
</organism>
<proteinExistence type="predicted"/>
<keyword evidence="1" id="KW-0812">Transmembrane</keyword>
<comment type="caution">
    <text evidence="2">The sequence shown here is derived from an EMBL/GenBank/DDBJ whole genome shotgun (WGS) entry which is preliminary data.</text>
</comment>
<gene>
    <name evidence="2" type="ORF">SDC9_203186</name>
</gene>
<dbReference type="EMBL" id="VSSQ01124853">
    <property type="protein sequence ID" value="MPN55502.1"/>
    <property type="molecule type" value="Genomic_DNA"/>
</dbReference>
<protein>
    <recommendedName>
        <fullName evidence="3">ABC transporter permease</fullName>
    </recommendedName>
</protein>
<name>A0A645IXC5_9ZZZZ</name>
<dbReference type="PANTHER" id="PTHR32196:SF69">
    <property type="entry name" value="BRANCHED-CHAIN AMINO ACID TRANSPORT SYSTEM, PERMEASE PROTEIN"/>
    <property type="match status" value="1"/>
</dbReference>
<accession>A0A645IXC5</accession>
<reference evidence="2" key="1">
    <citation type="submission" date="2019-08" db="EMBL/GenBank/DDBJ databases">
        <authorList>
            <person name="Kucharzyk K."/>
            <person name="Murdoch R.W."/>
            <person name="Higgins S."/>
            <person name="Loffler F."/>
        </authorList>
    </citation>
    <scope>NUCLEOTIDE SEQUENCE</scope>
</reference>
<evidence type="ECO:0008006" key="3">
    <source>
        <dbReference type="Google" id="ProtNLM"/>
    </source>
</evidence>
<feature type="transmembrane region" description="Helical" evidence="1">
    <location>
        <begin position="31"/>
        <end position="52"/>
    </location>
</feature>
<dbReference type="PANTHER" id="PTHR32196">
    <property type="entry name" value="ABC TRANSPORTER PERMEASE PROTEIN YPHD-RELATED-RELATED"/>
    <property type="match status" value="1"/>
</dbReference>
<feature type="transmembrane region" description="Helical" evidence="1">
    <location>
        <begin position="59"/>
        <end position="80"/>
    </location>
</feature>
<sequence length="115" mass="12352">MIILGLVLSNALVALAGALIAQNQRFSDIQMGTGTIVIGLASVIIGEVLFGTKSFSRHLISLVLGAITYRVIVTIVLELGMQPTDLKLFTAVTVAMALSLPEFKRRLAQRKEAKD</sequence>
<keyword evidence="1" id="KW-0472">Membrane</keyword>
<dbReference type="GO" id="GO:0005886">
    <property type="term" value="C:plasma membrane"/>
    <property type="evidence" value="ECO:0007669"/>
    <property type="project" value="TreeGrafter"/>
</dbReference>
<evidence type="ECO:0000313" key="2">
    <source>
        <dbReference type="EMBL" id="MPN55502.1"/>
    </source>
</evidence>